<keyword evidence="6 22" id="KW-0963">Cytoplasm</keyword>
<comment type="catalytic activity">
    <reaction evidence="22">
        <text>guanosine(37) in tRNA + S-adenosyl-L-methionine = N(1)-methylguanosine(37) in tRNA + S-adenosyl-L-homocysteine + H(+)</text>
        <dbReference type="Rhea" id="RHEA:36899"/>
        <dbReference type="Rhea" id="RHEA-COMP:10145"/>
        <dbReference type="Rhea" id="RHEA-COMP:10147"/>
        <dbReference type="ChEBI" id="CHEBI:15378"/>
        <dbReference type="ChEBI" id="CHEBI:57856"/>
        <dbReference type="ChEBI" id="CHEBI:59789"/>
        <dbReference type="ChEBI" id="CHEBI:73542"/>
        <dbReference type="ChEBI" id="CHEBI:74269"/>
        <dbReference type="EC" id="2.1.1.228"/>
    </reaction>
</comment>
<evidence type="ECO:0000256" key="1">
    <source>
        <dbReference type="ARBA" id="ARBA00000382"/>
    </source>
</evidence>
<dbReference type="GO" id="GO:0005634">
    <property type="term" value="C:nucleus"/>
    <property type="evidence" value="ECO:0007669"/>
    <property type="project" value="UniProtKB-SubCell"/>
</dbReference>
<feature type="binding site" evidence="22">
    <location>
        <begin position="369"/>
        <end position="370"/>
    </location>
    <ligand>
        <name>S-adenosyl-L-methionine</name>
        <dbReference type="ChEBI" id="CHEBI:59789"/>
    </ligand>
</feature>
<evidence type="ECO:0000256" key="12">
    <source>
        <dbReference type="ARBA" id="ARBA00022729"/>
    </source>
</evidence>
<evidence type="ECO:0000256" key="10">
    <source>
        <dbReference type="ARBA" id="ARBA00022691"/>
    </source>
</evidence>
<dbReference type="InterPro" id="IPR017853">
    <property type="entry name" value="GH"/>
</dbReference>
<dbReference type="InterPro" id="IPR012946">
    <property type="entry name" value="X8"/>
</dbReference>
<evidence type="ECO:0000256" key="24">
    <source>
        <dbReference type="RuleBase" id="RU004336"/>
    </source>
</evidence>
<evidence type="ECO:0000256" key="20">
    <source>
        <dbReference type="ARBA" id="ARBA00023288"/>
    </source>
</evidence>
<evidence type="ECO:0000256" key="21">
    <source>
        <dbReference type="ARBA" id="ARBA00023295"/>
    </source>
</evidence>
<feature type="binding site" evidence="22">
    <location>
        <begin position="341"/>
        <end position="342"/>
    </location>
    <ligand>
        <name>S-adenosyl-L-methionine</name>
        <dbReference type="ChEBI" id="CHEBI:59789"/>
    </ligand>
</feature>
<name>A0A7J6HXQ8_CANSA</name>
<dbReference type="GO" id="GO:0098552">
    <property type="term" value="C:side of membrane"/>
    <property type="evidence" value="ECO:0007669"/>
    <property type="project" value="UniProtKB-KW"/>
</dbReference>
<evidence type="ECO:0000256" key="3">
    <source>
        <dbReference type="ARBA" id="ARBA00008773"/>
    </source>
</evidence>
<proteinExistence type="inferred from homology"/>
<dbReference type="Pfam" id="PF02475">
    <property type="entry name" value="TRM5-TYW2_MTfase"/>
    <property type="match status" value="1"/>
</dbReference>
<dbReference type="Gene3D" id="1.20.58.1040">
    <property type="match status" value="1"/>
</dbReference>
<dbReference type="GO" id="GO:0042973">
    <property type="term" value="F:glucan endo-1,3-beta-D-glucosidase activity"/>
    <property type="evidence" value="ECO:0007669"/>
    <property type="project" value="UniProtKB-EC"/>
</dbReference>
<keyword evidence="28" id="KW-1185">Reference proteome</keyword>
<dbReference type="Gene3D" id="3.40.30.10">
    <property type="entry name" value="Glutaredoxin"/>
    <property type="match status" value="1"/>
</dbReference>
<feature type="compositionally biased region" description="Low complexity" evidence="25">
    <location>
        <begin position="1589"/>
        <end position="1614"/>
    </location>
</feature>
<feature type="compositionally biased region" description="Basic residues" evidence="25">
    <location>
        <begin position="1883"/>
        <end position="1893"/>
    </location>
</feature>
<keyword evidence="15 22" id="KW-0496">Mitochondrion</keyword>
<keyword evidence="14" id="KW-0611">Plant defense</keyword>
<dbReference type="PANTHER" id="PTHR31928:SF3">
    <property type="entry name" value="EXPRESSED PROTEIN"/>
    <property type="match status" value="1"/>
</dbReference>
<evidence type="ECO:0000256" key="23">
    <source>
        <dbReference type="RuleBase" id="RU004335"/>
    </source>
</evidence>
<feature type="domain" description="SAM-dependent methyltransferase TRM5/TYW2-type" evidence="26">
    <location>
        <begin position="209"/>
        <end position="580"/>
    </location>
</feature>
<keyword evidence="9 22" id="KW-0808">Transferase</keyword>
<evidence type="ECO:0000256" key="4">
    <source>
        <dbReference type="ARBA" id="ARBA00009775"/>
    </source>
</evidence>
<comment type="catalytic activity">
    <reaction evidence="1">
        <text>Hydrolysis of (1-&gt;3)-beta-D-glucosidic linkages in (1-&gt;3)-beta-D-glucans.</text>
        <dbReference type="EC" id="3.2.1.39"/>
    </reaction>
</comment>
<dbReference type="GO" id="GO:0005759">
    <property type="term" value="C:mitochondrial matrix"/>
    <property type="evidence" value="ECO:0007669"/>
    <property type="project" value="UniProtKB-SubCell"/>
</dbReference>
<dbReference type="SUPFAM" id="SSF53335">
    <property type="entry name" value="S-adenosyl-L-methionine-dependent methyltransferases"/>
    <property type="match status" value="1"/>
</dbReference>
<comment type="caution">
    <text evidence="27">The sequence shown here is derived from an EMBL/GenBank/DDBJ whole genome shotgun (WGS) entry which is preliminary data.</text>
</comment>
<feature type="region of interest" description="Disordered" evidence="25">
    <location>
        <begin position="1880"/>
        <end position="1911"/>
    </location>
</feature>
<dbReference type="InterPro" id="IPR056744">
    <property type="entry name" value="TRM5/TYW2-like_N"/>
</dbReference>
<dbReference type="GO" id="GO:0005975">
    <property type="term" value="P:carbohydrate metabolic process"/>
    <property type="evidence" value="ECO:0007669"/>
    <property type="project" value="InterPro"/>
</dbReference>
<sequence length="2034" mass="225417">MVLMDACFGLRLRNGGHGRVDGYRWWRKIASSPIKPKKRAHTIILTSHLSRLLHSNAIPSLPNQPPAPRSSGEEDCFLQFSSQPFLLNSLRTMLDESKFDLNLKLWALRIPRQLCKAATRLLNGYLLDKPRVKPITEDPTCEKNRYMILSENVQNSDLSDIPNDKLEELRGLCEIDVVPYTLTLGYSYWGADHILKQILPAGVEVPSSFETIVKYLRHIAHLNIHDELLPFKDVIAKVIYDKNYPRIKTIVNKVGTISNEFRVPKFEVLAGENDMVTEVKQYRLTFKLDYGLVYWNSRLEHEHARLVSQFQAGQIICDMFAGIGPFAIPAAQKECIVFANDLNPDSIRYLKINAEVNKVDDYVCPYNTDARKFIAQMMTVPEEIELNHISPLKSSEQQKETVINQESESECSKVTVEVKELQNGAEGKFESVEGSGKTVDASVVAVKRPSDDCQEGNGSLCSTDTSLAGKGKGNKNKRLRGSKVVGVKTWEHVDHVIMNLPASALQFLDAFRGIIQKKYWKGDLPWIHCYCFIRANETQDYIISEAEAALGSSIQDPIFHRVRDVAPNKSMFCLSFRFPESWVGVNWGTLASNQISPRKIVRMLKENGFTKLKLFEADELILAALMGTHIEVMVAIPNRMLEEMSDDPKAAASWVQANVTSYLYTGGVNIRYVAVGNEPFLEAYNGSYLHTTLPALMNIQQALNDQGVGSRVKATVPLNADIYFSPDSNPVPSAGDFRPEIRDITIELVQYLQVNDAPFTVNIYPFLSLYSDEYFPMDFAFFDGKHFKPLIDGDRVYKNVFDANFDTLVSALEKAGFPDMKIIVGEVGWPTDGDKNANIKNAKRFNQGMLQHALSGNGTPARKGKIEIYLFSLIDENAKSVEPGNFERHWGLFEYDGKPKYGLDLTGSKKNKGLVAVDGVEYMLKRWCVLNPDVKYLDVLPENIDYACSLSDCTALGYGCSCNNLTVHQNASYAFNMYYQVNDQSRWTCDFSGLAMVTDEDPSVGDCQFPVMIAYGSSLQSGIAQPSREPLNPIPNSKSHTPCPVSATPPPPALPTGSGHLSHPFFGFAFKTMGSIPKRPLFCLKLPWDVNQNSKSPSDCSFEAPWLFRSLQNVGSMAFKFINSISKSSDPLTNNFKPFQFNAGTGTSQSRTLQSKLNLNPEEQGEAEQRAFASALASCKEATVIEFYSPKCRLCNSLVNFVMEIEARNSDWMNIVMADAENDKWLPELLHYDIRYVPCFVLLDKKGRALAKTGIPSSRLHVIAGCIQGKRISSSSSAILNLKSHNGQNSNPLFSLLLLPPYLHLHNPLSLNPLGSAMATLTQGILLRLLQSMNSTNRVTGDHRSALLQVVGIVPALAGSDLSPNQGFFVQLSDSLNSTYVSLSDRDVDLILNNRLQLGQFVYVDRFEFDTPVPRVSGIRPIAGRHKFVGTPETLIARISASKRDFVIQPVSDSDQSVDPISLFLSGKKPLETRSESKEFKIEAKPEKARSRQPLAPRDNIPVGNSEDSKVSERSSRFSSPATAKRSVSVGKKSTPVFEREPSPAGKLKRSSSPAPSKCVVPSLMMAREENRKVSKEPAIIVPSRYRQPSPNGRRPASPAARRASLSPGRRLSGVKVSPMVAGAADSSGKKRMATIAAGISKVSEALVGSAKTGRKGWDEPPAVVTPMEPKERGFLKNKPDLQAIWRTQAAISRRLSDASSRKSCNDDTATQEKTKSSSPEDCLVQDMTNNAALPITVHERKWTDGSVALDTVSTDLAKLGKEAMQRKVLASTAAAEALEEAIATESIIRSLSMFSELSSTSKVGNPLPTIDRFFSIYDDVVRSTKIAESIASSRINSEISHEKGTPTEQLNSVSLWVEAALATDLEIVSLLTTQEDNETSSKLHKSLSKRHSFSTPSPKNNPKISSMVSNPNNAEVVGSWTRGHGMEETVELGNKLKLEMKMWFLRFVEEALDAGFRVFGEGSTDGRRLSLDCGSIATVLSQLKRVNEWLDRVVSRSDEVISGKVDRLKRKIYGFVIQHVGTTFDNNSTQLTS</sequence>
<dbReference type="InterPro" id="IPR013766">
    <property type="entry name" value="Thioredoxin_domain"/>
</dbReference>
<protein>
    <recommendedName>
        <fullName evidence="22">tRNA (guanine(37)-N1)-methyltransferase</fullName>
        <ecNumber evidence="22">2.1.1.228</ecNumber>
    </recommendedName>
    <alternativeName>
        <fullName evidence="22">M1G-methyltransferase</fullName>
    </alternativeName>
    <alternativeName>
        <fullName evidence="22">tRNA [GM37] methyltransferase</fullName>
    </alternativeName>
    <alternativeName>
        <fullName evidence="22">tRNA methyltransferase 5 homolog</fullName>
    </alternativeName>
</protein>
<dbReference type="Gene3D" id="3.30.300.110">
    <property type="entry name" value="Met-10+ protein-like domains"/>
    <property type="match status" value="1"/>
</dbReference>
<dbReference type="Pfam" id="PF00085">
    <property type="entry name" value="Thioredoxin"/>
    <property type="match status" value="1"/>
</dbReference>
<evidence type="ECO:0000256" key="5">
    <source>
        <dbReference type="ARBA" id="ARBA00022475"/>
    </source>
</evidence>
<evidence type="ECO:0000256" key="25">
    <source>
        <dbReference type="SAM" id="MobiDB-lite"/>
    </source>
</evidence>
<reference evidence="27 28" key="1">
    <citation type="journal article" date="2020" name="bioRxiv">
        <title>Sequence and annotation of 42 cannabis genomes reveals extensive copy number variation in cannabinoid synthesis and pathogen resistance genes.</title>
        <authorList>
            <person name="Mckernan K.J."/>
            <person name="Helbert Y."/>
            <person name="Kane L.T."/>
            <person name="Ebling H."/>
            <person name="Zhang L."/>
            <person name="Liu B."/>
            <person name="Eaton Z."/>
            <person name="Mclaughlin S."/>
            <person name="Kingan S."/>
            <person name="Baybayan P."/>
            <person name="Concepcion G."/>
            <person name="Jordan M."/>
            <person name="Riva A."/>
            <person name="Barbazuk W."/>
            <person name="Harkins T."/>
        </authorList>
    </citation>
    <scope>NUCLEOTIDE SEQUENCE [LARGE SCALE GENOMIC DNA]</scope>
    <source>
        <strain evidence="28">cv. Jamaican Lion 4</strain>
        <tissue evidence="27">Leaf</tissue>
    </source>
</reference>
<keyword evidence="19 22" id="KW-0539">Nucleus</keyword>
<evidence type="ECO:0000256" key="13">
    <source>
        <dbReference type="ARBA" id="ARBA00022801"/>
    </source>
</evidence>
<dbReference type="Pfam" id="PF00332">
    <property type="entry name" value="Glyco_hydro_17"/>
    <property type="match status" value="1"/>
</dbReference>
<dbReference type="EC" id="2.1.1.228" evidence="22"/>
<dbReference type="GO" id="GO:0006952">
    <property type="term" value="P:defense response"/>
    <property type="evidence" value="ECO:0007669"/>
    <property type="project" value="UniProtKB-KW"/>
</dbReference>
<comment type="function">
    <text evidence="22">Specifically methylates the N1 position of guanosine-37 in various cytoplasmic and mitochondrial tRNAs. Methylation is not dependent on the nature of the nucleoside 5' of the target nucleoside. This is the first step in the biosynthesis of wybutosine (yW), a modified base adjacent to the anticodon of tRNAs and required for accurate decoding.</text>
</comment>
<evidence type="ECO:0000256" key="19">
    <source>
        <dbReference type="ARBA" id="ARBA00023242"/>
    </source>
</evidence>
<dbReference type="Pfam" id="PF07983">
    <property type="entry name" value="X8"/>
    <property type="match status" value="1"/>
</dbReference>
<dbReference type="PROSITE" id="PS00587">
    <property type="entry name" value="GLYCOSYL_HYDROL_F17"/>
    <property type="match status" value="1"/>
</dbReference>
<dbReference type="FunFam" id="1.20.58.1040:FF:000002">
    <property type="entry name" value="Glucan endo-1,3-beta-glucosidase 8"/>
    <property type="match status" value="1"/>
</dbReference>
<keyword evidence="12" id="KW-0732">Signal</keyword>
<dbReference type="Pfam" id="PF25133">
    <property type="entry name" value="TYW2_N_2"/>
    <property type="match status" value="1"/>
</dbReference>
<keyword evidence="5" id="KW-1003">Cell membrane</keyword>
<feature type="region of interest" description="Disordered" evidence="25">
    <location>
        <begin position="1696"/>
        <end position="1722"/>
    </location>
</feature>
<feature type="region of interest" description="Disordered" evidence="25">
    <location>
        <begin position="1023"/>
        <end position="1050"/>
    </location>
</feature>
<keyword evidence="21 24" id="KW-0326">Glycosidase</keyword>
<evidence type="ECO:0000256" key="17">
    <source>
        <dbReference type="ARBA" id="ARBA00023157"/>
    </source>
</evidence>
<feature type="compositionally biased region" description="Basic and acidic residues" evidence="25">
    <location>
        <begin position="1696"/>
        <end position="1716"/>
    </location>
</feature>
<evidence type="ECO:0000256" key="9">
    <source>
        <dbReference type="ARBA" id="ARBA00022679"/>
    </source>
</evidence>
<evidence type="ECO:0000256" key="6">
    <source>
        <dbReference type="ARBA" id="ARBA00022490"/>
    </source>
</evidence>
<comment type="similarity">
    <text evidence="3 23">Belongs to the glycosyl hydrolase 17 family.</text>
</comment>
<keyword evidence="13 24" id="KW-0378">Hydrolase</keyword>
<organism evidence="27 28">
    <name type="scientific">Cannabis sativa</name>
    <name type="common">Hemp</name>
    <name type="synonym">Marijuana</name>
    <dbReference type="NCBI Taxonomy" id="3483"/>
    <lineage>
        <taxon>Eukaryota</taxon>
        <taxon>Viridiplantae</taxon>
        <taxon>Streptophyta</taxon>
        <taxon>Embryophyta</taxon>
        <taxon>Tracheophyta</taxon>
        <taxon>Spermatophyta</taxon>
        <taxon>Magnoliopsida</taxon>
        <taxon>eudicotyledons</taxon>
        <taxon>Gunneridae</taxon>
        <taxon>Pentapetalae</taxon>
        <taxon>rosids</taxon>
        <taxon>fabids</taxon>
        <taxon>Rosales</taxon>
        <taxon>Cannabaceae</taxon>
        <taxon>Cannabis</taxon>
    </lineage>
</organism>
<keyword evidence="17" id="KW-1015">Disulfide bond</keyword>
<feature type="binding site" evidence="22">
    <location>
        <position position="499"/>
    </location>
    <ligand>
        <name>S-adenosyl-L-methionine</name>
        <dbReference type="ChEBI" id="CHEBI:59789"/>
    </ligand>
</feature>
<dbReference type="InterPro" id="IPR056743">
    <property type="entry name" value="TRM5-TYW2-like_MTfase"/>
</dbReference>
<evidence type="ECO:0000256" key="18">
    <source>
        <dbReference type="ARBA" id="ARBA00023180"/>
    </source>
</evidence>
<comment type="similarity">
    <text evidence="22">Belongs to the TRM5 / TYW2 family.</text>
</comment>
<keyword evidence="8" id="KW-0336">GPI-anchor</keyword>
<keyword evidence="11 22" id="KW-0819">tRNA processing</keyword>
<comment type="subcellular location">
    <subcellularLocation>
        <location evidence="2">Cell membrane</location>
        <topology evidence="2">Lipid-anchor</topology>
        <topology evidence="2">GPI-anchor</topology>
    </subcellularLocation>
    <subcellularLocation>
        <location evidence="22">Mitochondrion matrix</location>
    </subcellularLocation>
    <subcellularLocation>
        <location evidence="22">Nucleus</location>
    </subcellularLocation>
    <subcellularLocation>
        <location evidence="22">Cytoplasm</location>
    </subcellularLocation>
    <text evidence="22">Predominantly in the mitochondria and in the nucleus.</text>
</comment>
<dbReference type="FunFam" id="3.20.20.80:FF:000008">
    <property type="entry name" value="Glucan endo-1,3-beta-glucosidase 5"/>
    <property type="match status" value="1"/>
</dbReference>
<dbReference type="InterPro" id="IPR029063">
    <property type="entry name" value="SAM-dependent_MTases_sf"/>
</dbReference>
<gene>
    <name evidence="27" type="ORF">G4B88_021267</name>
</gene>
<keyword evidence="16" id="KW-0472">Membrane</keyword>
<dbReference type="Pfam" id="PF21647">
    <property type="entry name" value="DUF6857"/>
    <property type="match status" value="1"/>
</dbReference>
<keyword evidence="7 22" id="KW-0489">Methyltransferase</keyword>
<dbReference type="EMBL" id="JAATIQ010000020">
    <property type="protein sequence ID" value="KAF4400053.1"/>
    <property type="molecule type" value="Genomic_DNA"/>
</dbReference>
<feature type="region of interest" description="Disordered" evidence="25">
    <location>
        <begin position="1475"/>
        <end position="1628"/>
    </location>
</feature>
<feature type="compositionally biased region" description="Basic and acidic residues" evidence="25">
    <location>
        <begin position="1567"/>
        <end position="1576"/>
    </location>
</feature>
<keyword evidence="18" id="KW-0325">Glycoprotein</keyword>
<dbReference type="FunFam" id="3.30.300.110:FF:000004">
    <property type="entry name" value="tRNA (guanine(37)-N1)-methyltransferase"/>
    <property type="match status" value="1"/>
</dbReference>
<evidence type="ECO:0000256" key="7">
    <source>
        <dbReference type="ARBA" id="ARBA00022603"/>
    </source>
</evidence>
<dbReference type="GO" id="GO:0030488">
    <property type="term" value="P:tRNA methylation"/>
    <property type="evidence" value="ECO:0007669"/>
    <property type="project" value="UniProtKB-UniRule"/>
</dbReference>
<dbReference type="SUPFAM" id="SSF51445">
    <property type="entry name" value="(Trans)glycosidases"/>
    <property type="match status" value="1"/>
</dbReference>
<evidence type="ECO:0000256" key="11">
    <source>
        <dbReference type="ARBA" id="ARBA00022694"/>
    </source>
</evidence>
<evidence type="ECO:0000259" key="26">
    <source>
        <dbReference type="PROSITE" id="PS51684"/>
    </source>
</evidence>
<comment type="similarity">
    <text evidence="4">Belongs to the class I-like SAM-binding methyltransferase superfamily. TRM5/TYW2 family.</text>
</comment>
<evidence type="ECO:0000313" key="27">
    <source>
        <dbReference type="EMBL" id="KAF4400053.1"/>
    </source>
</evidence>
<evidence type="ECO:0000256" key="16">
    <source>
        <dbReference type="ARBA" id="ARBA00023136"/>
    </source>
</evidence>
<dbReference type="SMART" id="SM00768">
    <property type="entry name" value="X8"/>
    <property type="match status" value="1"/>
</dbReference>
<feature type="compositionally biased region" description="Polar residues" evidence="25">
    <location>
        <begin position="1896"/>
        <end position="1911"/>
    </location>
</feature>
<dbReference type="GO" id="GO:0052906">
    <property type="term" value="F:tRNA (guanine(37)-N1)-methyltransferase activity"/>
    <property type="evidence" value="ECO:0007669"/>
    <property type="project" value="UniProtKB-UniRule"/>
</dbReference>
<evidence type="ECO:0000313" key="28">
    <source>
        <dbReference type="Proteomes" id="UP000583929"/>
    </source>
</evidence>
<accession>A0A7J6HXQ8</accession>
<dbReference type="Proteomes" id="UP000583929">
    <property type="component" value="Unassembled WGS sequence"/>
</dbReference>
<dbReference type="InterPro" id="IPR049172">
    <property type="entry name" value="DUF6857_pln"/>
</dbReference>
<feature type="compositionally biased region" description="Basic and acidic residues" evidence="25">
    <location>
        <begin position="1507"/>
        <end position="1516"/>
    </location>
</feature>
<dbReference type="Gene3D" id="3.20.20.80">
    <property type="entry name" value="Glycosidases"/>
    <property type="match status" value="1"/>
</dbReference>
<dbReference type="InterPro" id="IPR025792">
    <property type="entry name" value="tRNA_Gua_MeTrfase_euk"/>
</dbReference>
<evidence type="ECO:0000256" key="14">
    <source>
        <dbReference type="ARBA" id="ARBA00022821"/>
    </source>
</evidence>
<dbReference type="PANTHER" id="PTHR31928">
    <property type="entry name" value="EXPRESSED PROTEIN"/>
    <property type="match status" value="1"/>
</dbReference>
<dbReference type="PROSITE" id="PS51684">
    <property type="entry name" value="SAM_MT_TRM5_TYW2"/>
    <property type="match status" value="1"/>
</dbReference>
<keyword evidence="20" id="KW-0449">Lipoprotein</keyword>
<keyword evidence="10 22" id="KW-0949">S-adenosyl-L-methionine</keyword>
<evidence type="ECO:0000256" key="22">
    <source>
        <dbReference type="HAMAP-Rule" id="MF_03152"/>
    </source>
</evidence>
<dbReference type="HAMAP" id="MF_03152">
    <property type="entry name" value="TRM5"/>
    <property type="match status" value="1"/>
</dbReference>
<dbReference type="InterPro" id="IPR030382">
    <property type="entry name" value="MeTrfase_TRM5/TYW2"/>
</dbReference>
<dbReference type="InterPro" id="IPR010341">
    <property type="entry name" value="DUF936_pln"/>
</dbReference>
<evidence type="ECO:0000256" key="15">
    <source>
        <dbReference type="ARBA" id="ARBA00023128"/>
    </source>
</evidence>
<dbReference type="InterPro" id="IPR036249">
    <property type="entry name" value="Thioredoxin-like_sf"/>
</dbReference>
<dbReference type="Pfam" id="PF06075">
    <property type="entry name" value="DUF936"/>
    <property type="match status" value="1"/>
</dbReference>
<feature type="compositionally biased region" description="Basic and acidic residues" evidence="25">
    <location>
        <begin position="1475"/>
        <end position="1490"/>
    </location>
</feature>
<evidence type="ECO:0000256" key="2">
    <source>
        <dbReference type="ARBA" id="ARBA00004609"/>
    </source>
</evidence>
<dbReference type="InterPro" id="IPR048297">
    <property type="entry name" value="DUF936_dom_pln"/>
</dbReference>
<dbReference type="SUPFAM" id="SSF52833">
    <property type="entry name" value="Thioredoxin-like"/>
    <property type="match status" value="1"/>
</dbReference>
<evidence type="ECO:0000256" key="8">
    <source>
        <dbReference type="ARBA" id="ARBA00022622"/>
    </source>
</evidence>
<dbReference type="Gene3D" id="3.40.50.150">
    <property type="entry name" value="Vaccinia Virus protein VP39"/>
    <property type="match status" value="1"/>
</dbReference>
<dbReference type="InterPro" id="IPR000490">
    <property type="entry name" value="Glyco_hydro_17"/>
</dbReference>
<feature type="binding site" evidence="22">
    <location>
        <position position="303"/>
    </location>
    <ligand>
        <name>S-adenosyl-L-methionine</name>
        <dbReference type="ChEBI" id="CHEBI:59789"/>
    </ligand>
</feature>
<comment type="subunit">
    <text evidence="22">Monomer.</text>
</comment>
<dbReference type="GO" id="GO:0005886">
    <property type="term" value="C:plasma membrane"/>
    <property type="evidence" value="ECO:0007669"/>
    <property type="project" value="UniProtKB-SubCell"/>
</dbReference>